<evidence type="ECO:0000256" key="1">
    <source>
        <dbReference type="ARBA" id="ARBA00022741"/>
    </source>
</evidence>
<dbReference type="PANTHER" id="PTHR11609:SF5">
    <property type="entry name" value="PHOSPHORIBOSYLAMINOIMIDAZOLE CARBOXYLASE"/>
    <property type="match status" value="1"/>
</dbReference>
<dbReference type="Gene3D" id="3.40.50.20">
    <property type="match status" value="1"/>
</dbReference>
<dbReference type="GO" id="GO:0005829">
    <property type="term" value="C:cytosol"/>
    <property type="evidence" value="ECO:0007669"/>
    <property type="project" value="TreeGrafter"/>
</dbReference>
<dbReference type="PANTHER" id="PTHR11609">
    <property type="entry name" value="PURINE BIOSYNTHESIS PROTEIN 6/7, PUR6/7"/>
    <property type="match status" value="1"/>
</dbReference>
<proteinExistence type="predicted"/>
<dbReference type="EMBL" id="CAEZTU010000009">
    <property type="protein sequence ID" value="CAB4572926.1"/>
    <property type="molecule type" value="Genomic_DNA"/>
</dbReference>
<name>A0A6J6EAU8_9ZZZZ</name>
<dbReference type="InterPro" id="IPR011761">
    <property type="entry name" value="ATP-grasp"/>
</dbReference>
<dbReference type="Pfam" id="PF17769">
    <property type="entry name" value="PurK_C"/>
    <property type="match status" value="1"/>
</dbReference>
<keyword evidence="1" id="KW-0547">Nucleotide-binding</keyword>
<evidence type="ECO:0000256" key="3">
    <source>
        <dbReference type="ARBA" id="ARBA00025704"/>
    </source>
</evidence>
<protein>
    <submittedName>
        <fullName evidence="5">Unannotated protein</fullName>
    </submittedName>
</protein>
<evidence type="ECO:0000259" key="4">
    <source>
        <dbReference type="PROSITE" id="PS50975"/>
    </source>
</evidence>
<dbReference type="GO" id="GO:0003824">
    <property type="term" value="F:catalytic activity"/>
    <property type="evidence" value="ECO:0007669"/>
    <property type="project" value="UniProtKB-ARBA"/>
</dbReference>
<dbReference type="InterPro" id="IPR011054">
    <property type="entry name" value="Rudment_hybrid_motif"/>
</dbReference>
<evidence type="ECO:0000256" key="2">
    <source>
        <dbReference type="ARBA" id="ARBA00022840"/>
    </source>
</evidence>
<dbReference type="SUPFAM" id="SSF51246">
    <property type="entry name" value="Rudiment single hybrid motif"/>
    <property type="match status" value="1"/>
</dbReference>
<dbReference type="AlphaFoldDB" id="A0A6J6EAU8"/>
<dbReference type="PROSITE" id="PS50975">
    <property type="entry name" value="ATP_GRASP"/>
    <property type="match status" value="1"/>
</dbReference>
<dbReference type="SUPFAM" id="SSF52440">
    <property type="entry name" value="PreATP-grasp domain"/>
    <property type="match status" value="1"/>
</dbReference>
<organism evidence="5">
    <name type="scientific">freshwater metagenome</name>
    <dbReference type="NCBI Taxonomy" id="449393"/>
    <lineage>
        <taxon>unclassified sequences</taxon>
        <taxon>metagenomes</taxon>
        <taxon>ecological metagenomes</taxon>
    </lineage>
</organism>
<dbReference type="InterPro" id="IPR003135">
    <property type="entry name" value="ATP-grasp_carboxylate-amine"/>
</dbReference>
<dbReference type="Gene3D" id="3.30.470.20">
    <property type="entry name" value="ATP-grasp fold, B domain"/>
    <property type="match status" value="1"/>
</dbReference>
<comment type="pathway">
    <text evidence="3">Purine metabolism.</text>
</comment>
<gene>
    <name evidence="5" type="ORF">UFOPK1740_00371</name>
</gene>
<feature type="domain" description="ATP-grasp" evidence="4">
    <location>
        <begin position="43"/>
        <end position="239"/>
    </location>
</feature>
<evidence type="ECO:0000313" key="5">
    <source>
        <dbReference type="EMBL" id="CAB4572926.1"/>
    </source>
</evidence>
<dbReference type="GO" id="GO:0046872">
    <property type="term" value="F:metal ion binding"/>
    <property type="evidence" value="ECO:0007669"/>
    <property type="project" value="InterPro"/>
</dbReference>
<accession>A0A6J6EAU8</accession>
<reference evidence="5" key="1">
    <citation type="submission" date="2020-05" db="EMBL/GenBank/DDBJ databases">
        <authorList>
            <person name="Chiriac C."/>
            <person name="Salcher M."/>
            <person name="Ghai R."/>
            <person name="Kavagutti S V."/>
        </authorList>
    </citation>
    <scope>NUCLEOTIDE SEQUENCE</scope>
</reference>
<dbReference type="SUPFAM" id="SSF56059">
    <property type="entry name" value="Glutathione synthetase ATP-binding domain-like"/>
    <property type="match status" value="1"/>
</dbReference>
<dbReference type="Pfam" id="PF22660">
    <property type="entry name" value="RS_preATP-grasp-like"/>
    <property type="match status" value="1"/>
</dbReference>
<dbReference type="GO" id="GO:0005524">
    <property type="term" value="F:ATP binding"/>
    <property type="evidence" value="ECO:0007669"/>
    <property type="project" value="UniProtKB-KW"/>
</dbReference>
<sequence>MTNKSHFPIVGIIGGSQIARMLIEAATRLNIDIKILCKDSQESAALIANSVSVGDTNNYAELTKFALDTEVITFDAYQFSLENLKKLEEQGQLFRPSLSTVENLQDTNFIRQSLLDAGLVVKDDEVKFVRELSLQVARSPHGQSVVYPVSQIKRIDEVLDEVITPAPNLSDYNASELQSIALQISELFKIVGIFSVEFIDTGNNEFFISQIKLGPTNSGHWTIDGATTSQFENHLRAILDLPLGSPNLVAPFTVMVNVLGGQYLDMYKPFLHCMAHDPELRIHLYGKEVKEGRKVGHVNISGDDVTDLLERAHHAADYLTGRITE</sequence>
<dbReference type="Pfam" id="PF02222">
    <property type="entry name" value="ATP-grasp"/>
    <property type="match status" value="1"/>
</dbReference>
<dbReference type="InterPro" id="IPR016185">
    <property type="entry name" value="PreATP-grasp_dom_sf"/>
</dbReference>
<keyword evidence="2" id="KW-0067">ATP-binding</keyword>
<dbReference type="InterPro" id="IPR040686">
    <property type="entry name" value="PurK_C"/>
</dbReference>
<dbReference type="InterPro" id="IPR054350">
    <property type="entry name" value="PurT/PurK_preATP-grasp"/>
</dbReference>